<dbReference type="Proteomes" id="UP000282971">
    <property type="component" value="Unassembled WGS sequence"/>
</dbReference>
<dbReference type="OrthoDB" id="9781019at2"/>
<organism evidence="5 6">
    <name type="scientific">Sphingomonas crocodyli</name>
    <dbReference type="NCBI Taxonomy" id="1979270"/>
    <lineage>
        <taxon>Bacteria</taxon>
        <taxon>Pseudomonadati</taxon>
        <taxon>Pseudomonadota</taxon>
        <taxon>Alphaproteobacteria</taxon>
        <taxon>Sphingomonadales</taxon>
        <taxon>Sphingomonadaceae</taxon>
        <taxon>Sphingomonas</taxon>
    </lineage>
</organism>
<evidence type="ECO:0000256" key="2">
    <source>
        <dbReference type="ARBA" id="ARBA00022801"/>
    </source>
</evidence>
<dbReference type="PANTHER" id="PTHR11066:SF34">
    <property type="entry name" value="ACYL-COENZYME A THIOESTERASE 8"/>
    <property type="match status" value="1"/>
</dbReference>
<dbReference type="InterPro" id="IPR049449">
    <property type="entry name" value="TesB_ACOT8-like_N"/>
</dbReference>
<dbReference type="Gene3D" id="2.40.160.210">
    <property type="entry name" value="Acyl-CoA thioesterase, double hotdog domain"/>
    <property type="match status" value="1"/>
</dbReference>
<evidence type="ECO:0000256" key="1">
    <source>
        <dbReference type="ARBA" id="ARBA00006538"/>
    </source>
</evidence>
<dbReference type="InterPro" id="IPR049450">
    <property type="entry name" value="ACOT8-like_C"/>
</dbReference>
<comment type="caution">
    <text evidence="5">The sequence shown here is derived from an EMBL/GenBank/DDBJ whole genome shotgun (WGS) entry which is preliminary data.</text>
</comment>
<sequence length="362" mass="39052">MTMGDQFPIKGRVSAWDGETLIAESEAAIATDRVEANGGILIPSADGSLISHDPEALRIEVEDRWPNGGGTTNRFPRWGDVDDLLRLIDVQPAGDGAFTGPTYGDIRRNVVEGGQLLAMSMVAAAKSAPDKRVVNAHIVLERPAVFDKPIDITVDRQRVGRQFATLSVRATQGGKPVSSSLILLDHGSPDLITGQIAMPKVKAPEDCPAHDFGLLGRDVRFVNGDYDPDPDRIGPPELHCWIRHRDAPKELYLQQALLAQPVTHFTIAAAMLPHPGFGEAQAHYTLSTGVLTATLALHGEPDLTDWLLYTNPAIHAGRGLAQGQGHVFTRDGRLVASYTVQAMIRDFAASANESGLDSTRIM</sequence>
<dbReference type="GO" id="GO:0006637">
    <property type="term" value="P:acyl-CoA metabolic process"/>
    <property type="evidence" value="ECO:0007669"/>
    <property type="project" value="InterPro"/>
</dbReference>
<evidence type="ECO:0000259" key="3">
    <source>
        <dbReference type="Pfam" id="PF13622"/>
    </source>
</evidence>
<dbReference type="CDD" id="cd03444">
    <property type="entry name" value="Thioesterase_II_repeat1"/>
    <property type="match status" value="1"/>
</dbReference>
<dbReference type="InterPro" id="IPR003703">
    <property type="entry name" value="Acyl_CoA_thio"/>
</dbReference>
<protein>
    <submittedName>
        <fullName evidence="5">Acyl-CoA thioesterase</fullName>
    </submittedName>
</protein>
<feature type="domain" description="Acyl-CoA thioesterase-like C-terminal" evidence="4">
    <location>
        <begin position="218"/>
        <end position="339"/>
    </location>
</feature>
<dbReference type="SUPFAM" id="SSF54637">
    <property type="entry name" value="Thioesterase/thiol ester dehydrase-isomerase"/>
    <property type="match status" value="2"/>
</dbReference>
<dbReference type="InterPro" id="IPR042171">
    <property type="entry name" value="Acyl-CoA_hotdog"/>
</dbReference>
<gene>
    <name evidence="5" type="ORF">EOD43_00190</name>
</gene>
<comment type="similarity">
    <text evidence="1">Belongs to the C/M/P thioester hydrolase family.</text>
</comment>
<feature type="domain" description="Acyl-CoA thioesterase-like N-terminal HotDog" evidence="3">
    <location>
        <begin position="111"/>
        <end position="180"/>
    </location>
</feature>
<keyword evidence="2" id="KW-0378">Hydrolase</keyword>
<proteinExistence type="inferred from homology"/>
<reference evidence="5 6" key="1">
    <citation type="submission" date="2019-01" db="EMBL/GenBank/DDBJ databases">
        <authorList>
            <person name="Chen W.-M."/>
        </authorList>
    </citation>
    <scope>NUCLEOTIDE SEQUENCE [LARGE SCALE GENOMIC DNA]</scope>
    <source>
        <strain evidence="5 6">CCP-7</strain>
    </source>
</reference>
<dbReference type="CDD" id="cd03445">
    <property type="entry name" value="Thioesterase_II_repeat2"/>
    <property type="match status" value="1"/>
</dbReference>
<dbReference type="InterPro" id="IPR029069">
    <property type="entry name" value="HotDog_dom_sf"/>
</dbReference>
<dbReference type="Pfam" id="PF20789">
    <property type="entry name" value="4HBT_3C"/>
    <property type="match status" value="1"/>
</dbReference>
<dbReference type="EMBL" id="SACN01000001">
    <property type="protein sequence ID" value="RVT92398.1"/>
    <property type="molecule type" value="Genomic_DNA"/>
</dbReference>
<dbReference type="GO" id="GO:0009062">
    <property type="term" value="P:fatty acid catabolic process"/>
    <property type="evidence" value="ECO:0007669"/>
    <property type="project" value="TreeGrafter"/>
</dbReference>
<dbReference type="GO" id="GO:0047617">
    <property type="term" value="F:fatty acyl-CoA hydrolase activity"/>
    <property type="evidence" value="ECO:0007669"/>
    <property type="project" value="InterPro"/>
</dbReference>
<evidence type="ECO:0000259" key="4">
    <source>
        <dbReference type="Pfam" id="PF20789"/>
    </source>
</evidence>
<name>A0A437M3Z2_9SPHN</name>
<evidence type="ECO:0000313" key="6">
    <source>
        <dbReference type="Proteomes" id="UP000282971"/>
    </source>
</evidence>
<accession>A0A437M3Z2</accession>
<dbReference type="PANTHER" id="PTHR11066">
    <property type="entry name" value="ACYL-COA THIOESTERASE"/>
    <property type="match status" value="1"/>
</dbReference>
<dbReference type="AlphaFoldDB" id="A0A437M3Z2"/>
<evidence type="ECO:0000313" key="5">
    <source>
        <dbReference type="EMBL" id="RVT92398.1"/>
    </source>
</evidence>
<keyword evidence="6" id="KW-1185">Reference proteome</keyword>
<dbReference type="Pfam" id="PF13622">
    <property type="entry name" value="4HBT_3"/>
    <property type="match status" value="1"/>
</dbReference>